<dbReference type="SMART" id="SM00240">
    <property type="entry name" value="FHA"/>
    <property type="match status" value="1"/>
</dbReference>
<sequence length="1557" mass="163128">MRLKFTLLRRNAGPADIVVTTDATASVGDIAAAIAAADPLEPTAPGPVTLVVSPPAFSSETVLVPGTPIGEAEIGSGFTVRITRPADPSELARATPGAIARVLAGPDAGREFPLPYGESTIGRDPSCTVVLADPLASKVHAKVIVADTLEVADLNSANGLLIDGGVVTRVTVDEHQSVVIGDTELGFRRLDRASAPRVAERGGVLPVNRAPRVEPRYPGRSFPTPAAPAAPEKGRFPWISLVAPLVTGAAMFALFQSPFALLFVALAPVLVLGSYVDNGLTRRRRLDQETTRFDAELHDLTVQLAEEVPRERAVRSAETPSTSEVSADALQLGPLLWTRRAEHWAFLAFRLGTGTLSSRNTVEPGPDDPRAVPELRTRARDAVAPFATIADVPLVESAYSAGAIGVAGERATAADYVRGLLVQAAGLHSPAEVAVAALTSASWSPEFAWLGWLPHTSSPQSPLGSQLHLADSAATGQALLASLEDLVAARASAEAARRGAIDEADAVVTEGAKVGRPGAAAPPAGRHGPALLLVVTDDAPVDRARLVQLAERAADADVHILWVAASTRELPAVCRSWVDLAGGSDAAAVGLVRLGDTVSPVRTERVDLAQATALARRLAPLVDSGARVADSSDLPPSVSFLALVGGEFGEAAASVVDRWQQNDSLRTGAAGTAAHAAAPSAGTARPARRASGLRALVGVAGPDSMHLDLRAQGPHALVGGTTGSGKSEFLQAWVLGMALEYSPDRVTFLFVDYKGGSAFAECVALPHAVGLVTDLSPHLVRRALTSLRAELQHRERLLGRKKAKDLIELEKRGDPECPPALVIVIDEFAALATDVPDFVDGVVDVAQRGRSLGIHLIMATQRPAGVIKDNLRANTNLRVALRMADEHDSTDVIGEKSAAAFDPSLPGRAIAKTGPGKVTPFQTAYVGGRTRSEPERAAVKVAELRFGAEIVWEARAGISAPVEETGPNDEARIVATIGTAAVAAEVRPPRRPWLDELAPVYELRELVTVDRRGSDERSEPGGPAGPGAPGDAAASGDATGLRLGVADLPETQEQRTARFLPDVDGHLAVYGTGGSGKTVLLRTLAASAGLAPESDPTDVYALDFAGGGLRMLERLPHVGSVIAGDDTERVARLLRMLGELLDQRGRDFAAVDAGSLDDYRRISGELRTPRLLLLVDGFPAFRTEWEAASGRSARYSEFLRLLSEGRRVGVHVAFTADRPGSVPTSVSSSVPRRVVLRLSDDSSYLMLDVPDDVLGPGSPAGRALLDGHETQVAVLGATRNVLEQAAALDRLAEELRAAARASGRGEAAAIRSLPTEVPLSDFPEHVSSRPVLGISDDTLQPIGFEPSGAMLLAGPPGSGRTSALLTLAQSLRRAEPGIRLHYLGHRRSPLGTALDWEAQATDTERVAELARALAAEVTATPAPTAASATGTGHATARRIAVLVEGIGDFLSTPADAPIVELIRAIKRSDHLLIAEAESSAWISSWPLLAEIKNTRRGILLQPEPAEGESILRTVLPRVARSEFPPGRGYYVAGRAVRVHLPLPAATTASATASSTTP</sequence>
<dbReference type="SUPFAM" id="SSF52540">
    <property type="entry name" value="P-loop containing nucleoside triphosphate hydrolases"/>
    <property type="match status" value="3"/>
</dbReference>
<evidence type="ECO:0000256" key="4">
    <source>
        <dbReference type="PROSITE-ProRule" id="PRU00289"/>
    </source>
</evidence>
<accession>A0AB39BKB3</accession>
<dbReference type="Gene3D" id="2.60.200.20">
    <property type="match status" value="1"/>
</dbReference>
<dbReference type="SMART" id="SM00382">
    <property type="entry name" value="AAA"/>
    <property type="match status" value="3"/>
</dbReference>
<evidence type="ECO:0000256" key="1">
    <source>
        <dbReference type="ARBA" id="ARBA00022553"/>
    </source>
</evidence>
<evidence type="ECO:0000259" key="7">
    <source>
        <dbReference type="PROSITE" id="PS50901"/>
    </source>
</evidence>
<dbReference type="InterPro" id="IPR050206">
    <property type="entry name" value="FtsK/SpoIIIE/SftA"/>
</dbReference>
<dbReference type="InterPro" id="IPR003593">
    <property type="entry name" value="AAA+_ATPase"/>
</dbReference>
<feature type="binding site" evidence="4">
    <location>
        <begin position="1071"/>
        <end position="1078"/>
    </location>
    <ligand>
        <name>ATP</name>
        <dbReference type="ChEBI" id="CHEBI:30616"/>
    </ligand>
</feature>
<dbReference type="InterPro" id="IPR032030">
    <property type="entry name" value="YscD_cytoplasmic_dom"/>
</dbReference>
<dbReference type="InterPro" id="IPR002543">
    <property type="entry name" value="FtsK_dom"/>
</dbReference>
<dbReference type="PANTHER" id="PTHR22683">
    <property type="entry name" value="SPORULATION PROTEIN RELATED"/>
    <property type="match status" value="1"/>
</dbReference>
<dbReference type="CDD" id="cd00060">
    <property type="entry name" value="FHA"/>
    <property type="match status" value="1"/>
</dbReference>
<dbReference type="PROSITE" id="PS50006">
    <property type="entry name" value="FHA_DOMAIN"/>
    <property type="match status" value="1"/>
</dbReference>
<evidence type="ECO:0000256" key="5">
    <source>
        <dbReference type="SAM" id="MobiDB-lite"/>
    </source>
</evidence>
<feature type="domain" description="FtsK" evidence="7">
    <location>
        <begin position="1054"/>
        <end position="1245"/>
    </location>
</feature>
<feature type="domain" description="FtsK" evidence="7">
    <location>
        <begin position="702"/>
        <end position="890"/>
    </location>
</feature>
<evidence type="ECO:0000313" key="8">
    <source>
        <dbReference type="EMBL" id="XDI06627.1"/>
    </source>
</evidence>
<dbReference type="InterPro" id="IPR000253">
    <property type="entry name" value="FHA_dom"/>
</dbReference>
<feature type="compositionally biased region" description="Basic and acidic residues" evidence="5">
    <location>
        <begin position="1009"/>
        <end position="1019"/>
    </location>
</feature>
<protein>
    <submittedName>
        <fullName evidence="8">FtsK/SpoIIIE domain-containing protein</fullName>
    </submittedName>
</protein>
<feature type="binding site" evidence="4">
    <location>
        <begin position="720"/>
        <end position="727"/>
    </location>
    <ligand>
        <name>ATP</name>
        <dbReference type="ChEBI" id="CHEBI:30616"/>
    </ligand>
</feature>
<dbReference type="GO" id="GO:0005524">
    <property type="term" value="F:ATP binding"/>
    <property type="evidence" value="ECO:0007669"/>
    <property type="project" value="UniProtKB-UniRule"/>
</dbReference>
<dbReference type="Gene3D" id="3.40.50.300">
    <property type="entry name" value="P-loop containing nucleotide triphosphate hydrolases"/>
    <property type="match status" value="4"/>
</dbReference>
<dbReference type="PANTHER" id="PTHR22683:SF1">
    <property type="entry name" value="TYPE VII SECRETION SYSTEM PROTEIN ESSC"/>
    <property type="match status" value="1"/>
</dbReference>
<keyword evidence="3 4" id="KW-0067">ATP-binding</keyword>
<dbReference type="EMBL" id="CP162511">
    <property type="protein sequence ID" value="XDI06627.1"/>
    <property type="molecule type" value="Genomic_DNA"/>
</dbReference>
<organism evidence="8">
    <name type="scientific">Herbiconiux sp. A18JL235</name>
    <dbReference type="NCBI Taxonomy" id="3152363"/>
    <lineage>
        <taxon>Bacteria</taxon>
        <taxon>Bacillati</taxon>
        <taxon>Actinomycetota</taxon>
        <taxon>Actinomycetes</taxon>
        <taxon>Micrococcales</taxon>
        <taxon>Microbacteriaceae</taxon>
        <taxon>Herbiconiux</taxon>
    </lineage>
</organism>
<dbReference type="Pfam" id="PF01580">
    <property type="entry name" value="FtsK_SpoIIIE"/>
    <property type="match status" value="2"/>
</dbReference>
<feature type="domain" description="FHA" evidence="6">
    <location>
        <begin position="119"/>
        <end position="167"/>
    </location>
</feature>
<keyword evidence="2 4" id="KW-0547">Nucleotide-binding</keyword>
<evidence type="ECO:0000256" key="3">
    <source>
        <dbReference type="ARBA" id="ARBA00022840"/>
    </source>
</evidence>
<reference evidence="8" key="1">
    <citation type="submission" date="2024-05" db="EMBL/GenBank/DDBJ databases">
        <title>Herbiconiux sp. A18JL235.</title>
        <authorList>
            <person name="Zhang G."/>
        </authorList>
    </citation>
    <scope>NUCLEOTIDE SEQUENCE</scope>
    <source>
        <strain evidence="8">A18JL235</strain>
    </source>
</reference>
<dbReference type="GO" id="GO:0003677">
    <property type="term" value="F:DNA binding"/>
    <property type="evidence" value="ECO:0007669"/>
    <property type="project" value="InterPro"/>
</dbReference>
<dbReference type="InterPro" id="IPR008984">
    <property type="entry name" value="SMAD_FHA_dom_sf"/>
</dbReference>
<feature type="region of interest" description="Disordered" evidence="5">
    <location>
        <begin position="1009"/>
        <end position="1036"/>
    </location>
</feature>
<keyword evidence="1" id="KW-0597">Phosphoprotein</keyword>
<dbReference type="RefSeq" id="WP_368499006.1">
    <property type="nucleotide sequence ID" value="NZ_CP162511.1"/>
</dbReference>
<name>A0AB39BKB3_9MICO</name>
<dbReference type="SUPFAM" id="SSF49879">
    <property type="entry name" value="SMAD/FHA domain"/>
    <property type="match status" value="1"/>
</dbReference>
<dbReference type="InterPro" id="IPR027417">
    <property type="entry name" value="P-loop_NTPase"/>
</dbReference>
<proteinExistence type="predicted"/>
<evidence type="ECO:0000259" key="6">
    <source>
        <dbReference type="PROSITE" id="PS50006"/>
    </source>
</evidence>
<dbReference type="PROSITE" id="PS50901">
    <property type="entry name" value="FTSK"/>
    <property type="match status" value="2"/>
</dbReference>
<evidence type="ECO:0000256" key="2">
    <source>
        <dbReference type="ARBA" id="ARBA00022741"/>
    </source>
</evidence>
<gene>
    <name evidence="8" type="ORF">ABFY20_05875</name>
</gene>
<dbReference type="CDD" id="cd01127">
    <property type="entry name" value="TrwB_TraG_TraD_VirD4"/>
    <property type="match status" value="1"/>
</dbReference>
<dbReference type="Pfam" id="PF16697">
    <property type="entry name" value="Yop-YscD_cpl"/>
    <property type="match status" value="1"/>
</dbReference>
<feature type="region of interest" description="Disordered" evidence="5">
    <location>
        <begin position="668"/>
        <end position="687"/>
    </location>
</feature>